<dbReference type="RefSeq" id="WP_011603573.1">
    <property type="nucleotide sequence ID" value="NC_008278.1"/>
</dbReference>
<keyword evidence="2 3" id="KW-0560">Oxidoreductase</keyword>
<proteinExistence type="inferred from homology"/>
<dbReference type="FunFam" id="3.40.50.720:FF:000084">
    <property type="entry name" value="Short-chain dehydrogenase reductase"/>
    <property type="match status" value="1"/>
</dbReference>
<dbReference type="InterPro" id="IPR002347">
    <property type="entry name" value="SDR_fam"/>
</dbReference>
<comment type="similarity">
    <text evidence="1">Belongs to the short-chain dehydrogenases/reductases (SDR) family.</text>
</comment>
<dbReference type="PANTHER" id="PTHR42760:SF135">
    <property type="entry name" value="BLL7886 PROTEIN"/>
    <property type="match status" value="1"/>
</dbReference>
<dbReference type="InterPro" id="IPR036291">
    <property type="entry name" value="NAD(P)-bd_dom_sf"/>
</dbReference>
<dbReference type="KEGG" id="fal:FRAAL2413"/>
<dbReference type="PROSITE" id="PS00061">
    <property type="entry name" value="ADH_SHORT"/>
    <property type="match status" value="1"/>
</dbReference>
<name>Q0RN31_FRAAA</name>
<dbReference type="SUPFAM" id="SSF51735">
    <property type="entry name" value="NAD(P)-binding Rossmann-fold domains"/>
    <property type="match status" value="1"/>
</dbReference>
<dbReference type="GO" id="GO:0030497">
    <property type="term" value="P:fatty acid elongation"/>
    <property type="evidence" value="ECO:0007669"/>
    <property type="project" value="TreeGrafter"/>
</dbReference>
<evidence type="ECO:0000313" key="3">
    <source>
        <dbReference type="EMBL" id="CAJ61062.1"/>
    </source>
</evidence>
<dbReference type="PANTHER" id="PTHR42760">
    <property type="entry name" value="SHORT-CHAIN DEHYDROGENASES/REDUCTASES FAMILY MEMBER"/>
    <property type="match status" value="1"/>
</dbReference>
<gene>
    <name evidence="3" type="ordered locus">FRAAL2413</name>
</gene>
<evidence type="ECO:0000313" key="4">
    <source>
        <dbReference type="Proteomes" id="UP000000657"/>
    </source>
</evidence>
<evidence type="ECO:0000256" key="1">
    <source>
        <dbReference type="ARBA" id="ARBA00006484"/>
    </source>
</evidence>
<dbReference type="PRINTS" id="PR00081">
    <property type="entry name" value="GDHRDH"/>
</dbReference>
<sequence length="263" mass="26725">MLELTDRVAAVVGAASGIGQAIAIALAEQGAVVECADVDTTGVEETVAAIVAAGGTAKASTVDVRVSAEVDDLFARVVADRGRLDIAVGTPGINIRKPLIDYTDDDYTAVTDVNLRGSFHVLRGAGRIMAKQGGGSIIVISSISSRAVEPGQVIYAGTKAALAQMVRVLAAELGPAGVRVNAIAPGPVETALTVPIRSSAAWADAYAQKVAVGRWARPAEIAGPAVFLASDAATYVNGEVLFVDGGWVDLDAQFADESAVGSP</sequence>
<dbReference type="Proteomes" id="UP000000657">
    <property type="component" value="Chromosome"/>
</dbReference>
<dbReference type="Gene3D" id="3.40.50.720">
    <property type="entry name" value="NAD(P)-binding Rossmann-like Domain"/>
    <property type="match status" value="1"/>
</dbReference>
<dbReference type="Pfam" id="PF13561">
    <property type="entry name" value="adh_short_C2"/>
    <property type="match status" value="1"/>
</dbReference>
<dbReference type="GO" id="GO:0004316">
    <property type="term" value="F:3-oxoacyl-[acyl-carrier-protein] reductase (NADPH) activity"/>
    <property type="evidence" value="ECO:0007669"/>
    <property type="project" value="UniProtKB-EC"/>
</dbReference>
<evidence type="ECO:0000256" key="2">
    <source>
        <dbReference type="ARBA" id="ARBA00023002"/>
    </source>
</evidence>
<dbReference type="InterPro" id="IPR020904">
    <property type="entry name" value="Sc_DH/Rdtase_CS"/>
</dbReference>
<dbReference type="eggNOG" id="COG1028">
    <property type="taxonomic scope" value="Bacteria"/>
</dbReference>
<dbReference type="AlphaFoldDB" id="Q0RN31"/>
<dbReference type="STRING" id="326424.FRAAL2413"/>
<dbReference type="HOGENOM" id="CLU_010194_1_1_11"/>
<organism evidence="3 4">
    <name type="scientific">Frankia alni (strain DSM 45986 / CECT 9034 / ACN14a)</name>
    <dbReference type="NCBI Taxonomy" id="326424"/>
    <lineage>
        <taxon>Bacteria</taxon>
        <taxon>Bacillati</taxon>
        <taxon>Actinomycetota</taxon>
        <taxon>Actinomycetes</taxon>
        <taxon>Frankiales</taxon>
        <taxon>Frankiaceae</taxon>
        <taxon>Frankia</taxon>
    </lineage>
</organism>
<dbReference type="PRINTS" id="PR00080">
    <property type="entry name" value="SDRFAMILY"/>
</dbReference>
<accession>Q0RN31</accession>
<dbReference type="OrthoDB" id="286404at2"/>
<protein>
    <submittedName>
        <fullName evidence="3">3-oxoacyl-(Acyl carrier protein) reductase</fullName>
        <ecNumber evidence="3">1.1.1.100</ecNumber>
    </submittedName>
</protein>
<reference evidence="3 4" key="1">
    <citation type="journal article" date="2007" name="Genome Res.">
        <title>Genome characteristics of facultatively symbiotic Frankia sp. strains reflect host range and host plant biogeography.</title>
        <authorList>
            <person name="Normand P."/>
            <person name="Lapierre P."/>
            <person name="Tisa L.S."/>
            <person name="Gogarten J.P."/>
            <person name="Alloisio N."/>
            <person name="Bagnarol E."/>
            <person name="Bassi C.A."/>
            <person name="Berry A.M."/>
            <person name="Bickhart D.M."/>
            <person name="Choisne N."/>
            <person name="Couloux A."/>
            <person name="Cournoyer B."/>
            <person name="Cruveiller S."/>
            <person name="Daubin V."/>
            <person name="Demange N."/>
            <person name="Francino M.P."/>
            <person name="Goltsman E."/>
            <person name="Huang Y."/>
            <person name="Kopp O.R."/>
            <person name="Labarre L."/>
            <person name="Lapidus A."/>
            <person name="Lavire C."/>
            <person name="Marechal J."/>
            <person name="Martinez M."/>
            <person name="Mastronunzio J.E."/>
            <person name="Mullin B.C."/>
            <person name="Niemann J."/>
            <person name="Pujic P."/>
            <person name="Rawnsley T."/>
            <person name="Rouy Z."/>
            <person name="Schenowitz C."/>
            <person name="Sellstedt A."/>
            <person name="Tavares F."/>
            <person name="Tomkins J.P."/>
            <person name="Vallenet D."/>
            <person name="Valverde C."/>
            <person name="Wall L.G."/>
            <person name="Wang Y."/>
            <person name="Medigue C."/>
            <person name="Benson D.R."/>
        </authorList>
    </citation>
    <scope>NUCLEOTIDE SEQUENCE [LARGE SCALE GENOMIC DNA]</scope>
    <source>
        <strain evidence="4">DSM 45986 / CECT 9034 / ACN14a</strain>
    </source>
</reference>
<dbReference type="EMBL" id="CT573213">
    <property type="protein sequence ID" value="CAJ61062.1"/>
    <property type="molecule type" value="Genomic_DNA"/>
</dbReference>
<keyword evidence="4" id="KW-1185">Reference proteome</keyword>
<dbReference type="EC" id="1.1.1.100" evidence="3"/>